<dbReference type="Pfam" id="PF02518">
    <property type="entry name" value="HATPase_c"/>
    <property type="match status" value="1"/>
</dbReference>
<dbReference type="Proteomes" id="UP000322545">
    <property type="component" value="Unassembled WGS sequence"/>
</dbReference>
<protein>
    <submittedName>
        <fullName evidence="6">Signal transduction histidine kinase</fullName>
    </submittedName>
</protein>
<feature type="transmembrane region" description="Helical" evidence="4">
    <location>
        <begin position="207"/>
        <end position="229"/>
    </location>
</feature>
<evidence type="ECO:0000256" key="3">
    <source>
        <dbReference type="ARBA" id="ARBA00023012"/>
    </source>
</evidence>
<dbReference type="InterPro" id="IPR036890">
    <property type="entry name" value="HATPase_C_sf"/>
</dbReference>
<feature type="transmembrane region" description="Helical" evidence="4">
    <location>
        <begin position="179"/>
        <end position="200"/>
    </location>
</feature>
<evidence type="ECO:0000256" key="4">
    <source>
        <dbReference type="SAM" id="Phobius"/>
    </source>
</evidence>
<keyword evidence="1" id="KW-0808">Transferase</keyword>
<proteinExistence type="predicted"/>
<dbReference type="GO" id="GO:0016301">
    <property type="term" value="F:kinase activity"/>
    <property type="evidence" value="ECO:0007669"/>
    <property type="project" value="UniProtKB-KW"/>
</dbReference>
<dbReference type="AlphaFoldDB" id="A0A1M7EL16"/>
<dbReference type="Gene3D" id="3.30.565.10">
    <property type="entry name" value="Histidine kinase-like ATPase, C-terminal domain"/>
    <property type="match status" value="1"/>
</dbReference>
<dbReference type="RefSeq" id="WP_188129923.1">
    <property type="nucleotide sequence ID" value="NZ_FRCB01000003.1"/>
</dbReference>
<evidence type="ECO:0000313" key="6">
    <source>
        <dbReference type="EMBL" id="SHL92273.1"/>
    </source>
</evidence>
<dbReference type="PANTHER" id="PTHR24421:SF58">
    <property type="entry name" value="SIGNAL TRANSDUCTION HISTIDINE-PROTEIN KINASE_PHOSPHATASE UHPB"/>
    <property type="match status" value="1"/>
</dbReference>
<keyword evidence="2 6" id="KW-0418">Kinase</keyword>
<keyword evidence="4" id="KW-0812">Transmembrane</keyword>
<feature type="transmembrane region" description="Helical" evidence="4">
    <location>
        <begin position="6"/>
        <end position="26"/>
    </location>
</feature>
<evidence type="ECO:0000256" key="1">
    <source>
        <dbReference type="ARBA" id="ARBA00022679"/>
    </source>
</evidence>
<feature type="transmembrane region" description="Helical" evidence="4">
    <location>
        <begin position="292"/>
        <end position="312"/>
    </location>
</feature>
<dbReference type="InterPro" id="IPR050482">
    <property type="entry name" value="Sensor_HK_TwoCompSys"/>
</dbReference>
<evidence type="ECO:0000259" key="5">
    <source>
        <dbReference type="Pfam" id="PF02518"/>
    </source>
</evidence>
<feature type="transmembrane region" description="Helical" evidence="4">
    <location>
        <begin position="235"/>
        <end position="256"/>
    </location>
</feature>
<dbReference type="GO" id="GO:0000160">
    <property type="term" value="P:phosphorelay signal transduction system"/>
    <property type="evidence" value="ECO:0007669"/>
    <property type="project" value="UniProtKB-KW"/>
</dbReference>
<keyword evidence="4" id="KW-1133">Transmembrane helix</keyword>
<dbReference type="EMBL" id="FRCB01000003">
    <property type="protein sequence ID" value="SHL92273.1"/>
    <property type="molecule type" value="Genomic_DNA"/>
</dbReference>
<keyword evidence="4" id="KW-0472">Membrane</keyword>
<name>A0A1M7EL16_9RHOB</name>
<accession>A0A1M7EL16</accession>
<dbReference type="SUPFAM" id="SSF55874">
    <property type="entry name" value="ATPase domain of HSP90 chaperone/DNA topoisomerase II/histidine kinase"/>
    <property type="match status" value="1"/>
</dbReference>
<organism evidence="6 7">
    <name type="scientific">Roseovarius litoreus</name>
    <dbReference type="NCBI Taxonomy" id="1155722"/>
    <lineage>
        <taxon>Bacteria</taxon>
        <taxon>Pseudomonadati</taxon>
        <taxon>Pseudomonadota</taxon>
        <taxon>Alphaproteobacteria</taxon>
        <taxon>Rhodobacterales</taxon>
        <taxon>Roseobacteraceae</taxon>
        <taxon>Roseovarius</taxon>
    </lineage>
</organism>
<dbReference type="CDD" id="cd16917">
    <property type="entry name" value="HATPase_UhpB-NarQ-NarX-like"/>
    <property type="match status" value="1"/>
</dbReference>
<keyword evidence="3" id="KW-0902">Two-component regulatory system</keyword>
<evidence type="ECO:0000256" key="2">
    <source>
        <dbReference type="ARBA" id="ARBA00022777"/>
    </source>
</evidence>
<dbReference type="InterPro" id="IPR003594">
    <property type="entry name" value="HATPase_dom"/>
</dbReference>
<gene>
    <name evidence="6" type="ORF">SAMN05443432_103402</name>
</gene>
<feature type="transmembrane region" description="Helical" evidence="4">
    <location>
        <begin position="355"/>
        <end position="373"/>
    </location>
</feature>
<feature type="transmembrane region" description="Helical" evidence="4">
    <location>
        <begin position="268"/>
        <end position="286"/>
    </location>
</feature>
<feature type="transmembrane region" description="Helical" evidence="4">
    <location>
        <begin position="324"/>
        <end position="343"/>
    </location>
</feature>
<dbReference type="PANTHER" id="PTHR24421">
    <property type="entry name" value="NITRATE/NITRITE SENSOR PROTEIN NARX-RELATED"/>
    <property type="match status" value="1"/>
</dbReference>
<keyword evidence="7" id="KW-1185">Reference proteome</keyword>
<sequence>MIRWSIGALVGVGLLVAVLLSILFALNFGKIRDIPGAVMVKQVMLCDGPACASADMVDLPFSSPIRFDPEPTTLHMRVTLEQAAPAEGVNAVYFPKLADNVDVRVNGLLLHPNTLPYRLWNTPLLVTVPGLLVAAGEVQIELALYGMPSEGLDLHPFFYGPKDILQPYEALRSFFSQGLARFALGLMCILAVALLVVWMFRRKDHEYLWLGLSCATAMITLVHFGYGVVSAEYRIWTLSWILSPALYTLFLLKFLFRFLGFASRWPERTIAVALILYVSLVLVLPLEYTFAVSMWGNVLITVPAAYFGLLVIWCNRRLMTPLDFGVFFPCLNISTVMGAYELYMMLHEAPTRTMHLFHFMPLVMSLAGIWLILSRLIHSLRDYEDLTASLNNRIIEKSAELEASFAELAEIRQREAIAAERGRIMLDLHDGIGGQLVSTLSYMRRNDVGDDKCRLALEDALRDLALMLDSMENHDSLVTLLGMLRTRLEGLLSENGIEFDWQVQGEPRPRNTGPSQALNLSRIVQEAITNVIKHAQADTITIYVDENRIRISDNGVGFVADDPGIAENPSHGLANMKRRSQLLGARFSISSSPKGTDVMLDFA</sequence>
<reference evidence="6 7" key="1">
    <citation type="submission" date="2016-11" db="EMBL/GenBank/DDBJ databases">
        <authorList>
            <person name="Varghese N."/>
            <person name="Submissions S."/>
        </authorList>
    </citation>
    <scope>NUCLEOTIDE SEQUENCE [LARGE SCALE GENOMIC DNA]</scope>
    <source>
        <strain evidence="6 7">DSM 28249</strain>
    </source>
</reference>
<feature type="domain" description="Histidine kinase/HSP90-like ATPase" evidence="5">
    <location>
        <begin position="518"/>
        <end position="600"/>
    </location>
</feature>
<evidence type="ECO:0000313" key="7">
    <source>
        <dbReference type="Proteomes" id="UP000322545"/>
    </source>
</evidence>